<evidence type="ECO:0000256" key="6">
    <source>
        <dbReference type="ARBA" id="ARBA00023136"/>
    </source>
</evidence>
<feature type="region of interest" description="Disordered" evidence="7">
    <location>
        <begin position="1"/>
        <end position="59"/>
    </location>
</feature>
<comment type="caution">
    <text evidence="10">The sequence shown here is derived from an EMBL/GenBank/DDBJ whole genome shotgun (WGS) entry which is preliminary data.</text>
</comment>
<dbReference type="AlphaFoldDB" id="A0A835VE83"/>
<dbReference type="PANTHER" id="PTHR48017">
    <property type="entry name" value="OS05G0424000 PROTEIN-RELATED"/>
    <property type="match status" value="1"/>
</dbReference>
<evidence type="ECO:0000313" key="10">
    <source>
        <dbReference type="EMBL" id="KAG0493735.1"/>
    </source>
</evidence>
<sequence length="409" mass="45021">MKNSVSDRDLYEGSSDEDSAGVDEGGSRDEVTTDHEEESIESDDSVGSPRRSRPNSYHTVWPQSYRQSINIYSSVTPPTIGFLATPGLSRLGSSISSSFRSHTHEVLSSLIRPLLPTKSEDEQQQLSEDVGRRKELPNVALSFNSSSPTFMEKGYEKAEVYYWNKCALWSWNSLCSNAVKEGGWIGLCILLLYAVLALYTGICLRECLDSEPGLETYPDIGQAAFGTLGRIVISIILYLELYTVCVEHIILERDNLSSLFPTAHLDIGGFHLDSHALFAALTTLIVLPTTWLRDLHILSYISALSLEELIPPAHQKSFTYSILIRTALTVSTLLVALAVPFFGLVMAFIGSSLTMLVSFVLPCACFLSIRRRNATWTQVAMCILTFVVGLTSSALGTISAVSRIINSLQ</sequence>
<evidence type="ECO:0000256" key="4">
    <source>
        <dbReference type="ARBA" id="ARBA00022970"/>
    </source>
</evidence>
<evidence type="ECO:0000256" key="3">
    <source>
        <dbReference type="ARBA" id="ARBA00022692"/>
    </source>
</evidence>
<keyword evidence="6 8" id="KW-0472">Membrane</keyword>
<dbReference type="EMBL" id="JADCNM010000002">
    <property type="protein sequence ID" value="KAG0493735.1"/>
    <property type="molecule type" value="Genomic_DNA"/>
</dbReference>
<proteinExistence type="predicted"/>
<comment type="subcellular location">
    <subcellularLocation>
        <location evidence="1">Membrane</location>
    </subcellularLocation>
</comment>
<keyword evidence="4" id="KW-0029">Amino-acid transport</keyword>
<evidence type="ECO:0000256" key="7">
    <source>
        <dbReference type="SAM" id="MobiDB-lite"/>
    </source>
</evidence>
<evidence type="ECO:0000256" key="1">
    <source>
        <dbReference type="ARBA" id="ARBA00004370"/>
    </source>
</evidence>
<evidence type="ECO:0000313" key="11">
    <source>
        <dbReference type="Proteomes" id="UP000639772"/>
    </source>
</evidence>
<keyword evidence="3 8" id="KW-0812">Transmembrane</keyword>
<organism evidence="10 11">
    <name type="scientific">Vanilla planifolia</name>
    <name type="common">Vanilla</name>
    <dbReference type="NCBI Taxonomy" id="51239"/>
    <lineage>
        <taxon>Eukaryota</taxon>
        <taxon>Viridiplantae</taxon>
        <taxon>Streptophyta</taxon>
        <taxon>Embryophyta</taxon>
        <taxon>Tracheophyta</taxon>
        <taxon>Spermatophyta</taxon>
        <taxon>Magnoliopsida</taxon>
        <taxon>Liliopsida</taxon>
        <taxon>Asparagales</taxon>
        <taxon>Orchidaceae</taxon>
        <taxon>Vanilloideae</taxon>
        <taxon>Vanilleae</taxon>
        <taxon>Vanilla</taxon>
    </lineage>
</organism>
<feature type="transmembrane region" description="Helical" evidence="8">
    <location>
        <begin position="381"/>
        <end position="405"/>
    </location>
</feature>
<keyword evidence="5 8" id="KW-1133">Transmembrane helix</keyword>
<name>A0A835VE83_VANPL</name>
<dbReference type="OrthoDB" id="655540at2759"/>
<feature type="domain" description="Amino acid transporter transmembrane" evidence="9">
    <location>
        <begin position="316"/>
        <end position="400"/>
    </location>
</feature>
<dbReference type="InterPro" id="IPR013057">
    <property type="entry name" value="AA_transpt_TM"/>
</dbReference>
<feature type="domain" description="Amino acid transporter transmembrane" evidence="9">
    <location>
        <begin position="177"/>
        <end position="305"/>
    </location>
</feature>
<reference evidence="10 11" key="1">
    <citation type="journal article" date="2020" name="Nat. Food">
        <title>A phased Vanilla planifolia genome enables genetic improvement of flavour and production.</title>
        <authorList>
            <person name="Hasing T."/>
            <person name="Tang H."/>
            <person name="Brym M."/>
            <person name="Khazi F."/>
            <person name="Huang T."/>
            <person name="Chambers A.H."/>
        </authorList>
    </citation>
    <scope>NUCLEOTIDE SEQUENCE [LARGE SCALE GENOMIC DNA]</scope>
    <source>
        <tissue evidence="10">Leaf</tissue>
    </source>
</reference>
<feature type="transmembrane region" description="Helical" evidence="8">
    <location>
        <begin position="322"/>
        <end position="342"/>
    </location>
</feature>
<feature type="transmembrane region" description="Helical" evidence="8">
    <location>
        <begin position="183"/>
        <end position="204"/>
    </location>
</feature>
<feature type="compositionally biased region" description="Basic and acidic residues" evidence="7">
    <location>
        <begin position="25"/>
        <end position="34"/>
    </location>
</feature>
<evidence type="ECO:0000256" key="2">
    <source>
        <dbReference type="ARBA" id="ARBA00022448"/>
    </source>
</evidence>
<keyword evidence="2" id="KW-0813">Transport</keyword>
<accession>A0A835VE83</accession>
<feature type="compositionally biased region" description="Acidic residues" evidence="7">
    <location>
        <begin position="35"/>
        <end position="44"/>
    </location>
</feature>
<gene>
    <name evidence="10" type="ORF">HPP92_004729</name>
</gene>
<dbReference type="GO" id="GO:0016020">
    <property type="term" value="C:membrane"/>
    <property type="evidence" value="ECO:0007669"/>
    <property type="project" value="UniProtKB-SubCell"/>
</dbReference>
<feature type="transmembrane region" description="Helical" evidence="8">
    <location>
        <begin position="348"/>
        <end position="369"/>
    </location>
</feature>
<dbReference type="GO" id="GO:0006865">
    <property type="term" value="P:amino acid transport"/>
    <property type="evidence" value="ECO:0007669"/>
    <property type="project" value="UniProtKB-KW"/>
</dbReference>
<dbReference type="Pfam" id="PF01490">
    <property type="entry name" value="Aa_trans"/>
    <property type="match status" value="2"/>
</dbReference>
<dbReference type="Proteomes" id="UP000639772">
    <property type="component" value="Unassembled WGS sequence"/>
</dbReference>
<evidence type="ECO:0000259" key="9">
    <source>
        <dbReference type="Pfam" id="PF01490"/>
    </source>
</evidence>
<protein>
    <recommendedName>
        <fullName evidence="9">Amino acid transporter transmembrane domain-containing protein</fullName>
    </recommendedName>
</protein>
<feature type="compositionally biased region" description="Basic and acidic residues" evidence="7">
    <location>
        <begin position="1"/>
        <end position="11"/>
    </location>
</feature>
<evidence type="ECO:0000256" key="5">
    <source>
        <dbReference type="ARBA" id="ARBA00022989"/>
    </source>
</evidence>
<evidence type="ECO:0000256" key="8">
    <source>
        <dbReference type="SAM" id="Phobius"/>
    </source>
</evidence>